<feature type="non-terminal residue" evidence="1">
    <location>
        <position position="145"/>
    </location>
</feature>
<reference evidence="1" key="1">
    <citation type="submission" date="2018-05" db="EMBL/GenBank/DDBJ databases">
        <authorList>
            <person name="Lanie J.A."/>
            <person name="Ng W.-L."/>
            <person name="Kazmierczak K.M."/>
            <person name="Andrzejewski T.M."/>
            <person name="Davidsen T.M."/>
            <person name="Wayne K.J."/>
            <person name="Tettelin H."/>
            <person name="Glass J.I."/>
            <person name="Rusch D."/>
            <person name="Podicherti R."/>
            <person name="Tsui H.-C.T."/>
            <person name="Winkler M.E."/>
        </authorList>
    </citation>
    <scope>NUCLEOTIDE SEQUENCE</scope>
</reference>
<sequence>MMNRLGSCKKGPIILFLSLLCSMHGSFSIAETEFELEDFRNAIFRLAIGESAHIRSMGLMSNSRIIADSTIYQTDLALDKLEFDVADSHNGTTAGLVAKIDKDRYSPISPPPLCTPRYSDQSFRLDFREVLLLPSYPSAAIINVG</sequence>
<evidence type="ECO:0000313" key="1">
    <source>
        <dbReference type="EMBL" id="SVC75861.1"/>
    </source>
</evidence>
<proteinExistence type="predicted"/>
<protein>
    <submittedName>
        <fullName evidence="1">Uncharacterized protein</fullName>
    </submittedName>
</protein>
<name>A0A382PV61_9ZZZZ</name>
<accession>A0A382PV61</accession>
<organism evidence="1">
    <name type="scientific">marine metagenome</name>
    <dbReference type="NCBI Taxonomy" id="408172"/>
    <lineage>
        <taxon>unclassified sequences</taxon>
        <taxon>metagenomes</taxon>
        <taxon>ecological metagenomes</taxon>
    </lineage>
</organism>
<dbReference type="AlphaFoldDB" id="A0A382PV61"/>
<gene>
    <name evidence="1" type="ORF">METZ01_LOCUS328715</name>
</gene>
<dbReference type="EMBL" id="UINC01109202">
    <property type="protein sequence ID" value="SVC75861.1"/>
    <property type="molecule type" value="Genomic_DNA"/>
</dbReference>